<proteinExistence type="predicted"/>
<dbReference type="AlphaFoldDB" id="A0A3B0STL0"/>
<sequence>MTCNQIRGEVLLHINQTPYRLCLTLGALAEIESAFGLSELSDLSKRLQKISANDVLILLAALLKGGANPLSPSELMQAKTDPNEVAKAIAQAFAFSDPIP</sequence>
<reference evidence="1" key="1">
    <citation type="submission" date="2018-06" db="EMBL/GenBank/DDBJ databases">
        <authorList>
            <person name="Zhirakovskaya E."/>
        </authorList>
    </citation>
    <scope>NUCLEOTIDE SEQUENCE</scope>
</reference>
<dbReference type="InterPro" id="IPR021791">
    <property type="entry name" value="Phage_TAC_11"/>
</dbReference>
<dbReference type="EMBL" id="UOEE01000280">
    <property type="protein sequence ID" value="VAV99803.1"/>
    <property type="molecule type" value="Genomic_DNA"/>
</dbReference>
<organism evidence="1">
    <name type="scientific">hydrothermal vent metagenome</name>
    <dbReference type="NCBI Taxonomy" id="652676"/>
    <lineage>
        <taxon>unclassified sequences</taxon>
        <taxon>metagenomes</taxon>
        <taxon>ecological metagenomes</taxon>
    </lineage>
</organism>
<name>A0A3B0STL0_9ZZZZ</name>
<accession>A0A3B0STL0</accession>
<protein>
    <submittedName>
        <fullName evidence="1">Gene Transfer Agent (GTA) ORFG10</fullName>
    </submittedName>
</protein>
<evidence type="ECO:0000313" key="1">
    <source>
        <dbReference type="EMBL" id="VAV99803.1"/>
    </source>
</evidence>
<dbReference type="Pfam" id="PF11836">
    <property type="entry name" value="Phage_TAC_11"/>
    <property type="match status" value="1"/>
</dbReference>
<gene>
    <name evidence="1" type="ORF">MNBD_ALPHA06-747</name>
</gene>